<evidence type="ECO:0000313" key="4">
    <source>
        <dbReference type="Proteomes" id="UP000076447"/>
    </source>
</evidence>
<dbReference type="Proteomes" id="UP000076447">
    <property type="component" value="Unassembled WGS sequence"/>
</dbReference>
<dbReference type="InterPro" id="IPR002711">
    <property type="entry name" value="HNH"/>
</dbReference>
<proteinExistence type="predicted"/>
<dbReference type="STRING" id="43678.OJAG_04530"/>
<gene>
    <name evidence="3" type="ORF">OERS_33730</name>
    <name evidence="2" type="ORF">OJAG_04530</name>
</gene>
<dbReference type="RefSeq" id="WP_056763662.1">
    <property type="nucleotide sequence ID" value="NZ_JBIVFZ010000006.1"/>
</dbReference>
<dbReference type="GO" id="GO:0008270">
    <property type="term" value="F:zinc ion binding"/>
    <property type="evidence" value="ECO:0007669"/>
    <property type="project" value="InterPro"/>
</dbReference>
<evidence type="ECO:0000259" key="1">
    <source>
        <dbReference type="SMART" id="SM00507"/>
    </source>
</evidence>
<dbReference type="AlphaFoldDB" id="A0A163SW03"/>
<evidence type="ECO:0000313" key="2">
    <source>
        <dbReference type="EMBL" id="KZM36816.1"/>
    </source>
</evidence>
<keyword evidence="2" id="KW-0378">Hydrolase</keyword>
<dbReference type="InterPro" id="IPR003615">
    <property type="entry name" value="HNH_nuc"/>
</dbReference>
<accession>A0A163SW03</accession>
<name>A0A163SW03_9CELL</name>
<dbReference type="PATRIC" id="fig|43678.3.peg.485"/>
<dbReference type="OrthoDB" id="9802901at2"/>
<dbReference type="SMART" id="SM00507">
    <property type="entry name" value="HNHc"/>
    <property type="match status" value="1"/>
</dbReference>
<evidence type="ECO:0000313" key="3">
    <source>
        <dbReference type="EMBL" id="OCI29934.1"/>
    </source>
</evidence>
<reference evidence="2 4" key="1">
    <citation type="submission" date="2016-01" db="EMBL/GenBank/DDBJ databases">
        <title>Genome sequence of Oerskovia enterophila VJag, an agar and cellulose degrading bacterium.</title>
        <authorList>
            <person name="Poehlein A."/>
            <person name="Jag V."/>
            <person name="Bengelsdorf F."/>
            <person name="Duerre P."/>
            <person name="Daniel R."/>
        </authorList>
    </citation>
    <scope>NUCLEOTIDE SEQUENCE [LARGE SCALE GENOMIC DNA]</scope>
    <source>
        <strain evidence="2 4">VJag</strain>
    </source>
</reference>
<reference evidence="3 5" key="2">
    <citation type="submission" date="2016-06" db="EMBL/GenBank/DDBJ databases">
        <title>Genome sequence of Oerskovia enterophila DSM 43852.</title>
        <authorList>
            <person name="Poehlein A."/>
            <person name="Jag V."/>
            <person name="Bengelsdorf F.R."/>
            <person name="Daniel R."/>
            <person name="Duerre P."/>
        </authorList>
    </citation>
    <scope>NUCLEOTIDE SEQUENCE [LARGE SCALE GENOMIC DNA]</scope>
    <source>
        <strain evidence="3 5">DSM 43852</strain>
    </source>
</reference>
<dbReference type="GO" id="GO:0003676">
    <property type="term" value="F:nucleic acid binding"/>
    <property type="evidence" value="ECO:0007669"/>
    <property type="project" value="InterPro"/>
</dbReference>
<keyword evidence="5" id="KW-1185">Reference proteome</keyword>
<keyword evidence="2" id="KW-0255">Endonuclease</keyword>
<dbReference type="Proteomes" id="UP000093412">
    <property type="component" value="Unassembled WGS sequence"/>
</dbReference>
<dbReference type="CDD" id="cd00085">
    <property type="entry name" value="HNHc"/>
    <property type="match status" value="1"/>
</dbReference>
<dbReference type="InterPro" id="IPR052892">
    <property type="entry name" value="NA-targeting_endonuclease"/>
</dbReference>
<protein>
    <submittedName>
        <fullName evidence="2">HNH endonuclease</fullName>
    </submittedName>
</protein>
<feature type="domain" description="HNH nuclease" evidence="1">
    <location>
        <begin position="72"/>
        <end position="121"/>
    </location>
</feature>
<dbReference type="Gene3D" id="1.10.30.50">
    <property type="match status" value="1"/>
</dbReference>
<dbReference type="PANTHER" id="PTHR33877">
    <property type="entry name" value="SLL1193 PROTEIN"/>
    <property type="match status" value="1"/>
</dbReference>
<dbReference type="PANTHER" id="PTHR33877:SF2">
    <property type="entry name" value="OS07G0170200 PROTEIN"/>
    <property type="match status" value="1"/>
</dbReference>
<comment type="caution">
    <text evidence="2">The sequence shown here is derived from an EMBL/GenBank/DDBJ whole genome shotgun (WGS) entry which is preliminary data.</text>
</comment>
<dbReference type="Pfam" id="PF01844">
    <property type="entry name" value="HNH"/>
    <property type="match status" value="1"/>
</dbReference>
<dbReference type="EMBL" id="MAQA01000051">
    <property type="protein sequence ID" value="OCI29934.1"/>
    <property type="molecule type" value="Genomic_DNA"/>
</dbReference>
<organism evidence="2 4">
    <name type="scientific">Oerskovia enterophila</name>
    <dbReference type="NCBI Taxonomy" id="43678"/>
    <lineage>
        <taxon>Bacteria</taxon>
        <taxon>Bacillati</taxon>
        <taxon>Actinomycetota</taxon>
        <taxon>Actinomycetes</taxon>
        <taxon>Micrococcales</taxon>
        <taxon>Cellulomonadaceae</taxon>
        <taxon>Oerskovia</taxon>
    </lineage>
</organism>
<keyword evidence="2" id="KW-0540">Nuclease</keyword>
<dbReference type="EMBL" id="LRIE01000040">
    <property type="protein sequence ID" value="KZM36816.1"/>
    <property type="molecule type" value="Genomic_DNA"/>
</dbReference>
<sequence>MSEVLIYNLGGGQVLGRVSLGHAIRMLHRRVAAVREAVEGETFGPYQRPVSVELVRYVHTRWVYERTGRVPYSRAALLRRDRHRCGYCGAPATTMDHVVPRCQGGPTTWMNAVAACEACNSAKAGRTPLEAGMTLRSRPFEPVLADVYPHGRV</sequence>
<evidence type="ECO:0000313" key="5">
    <source>
        <dbReference type="Proteomes" id="UP000093412"/>
    </source>
</evidence>
<dbReference type="GO" id="GO:0004519">
    <property type="term" value="F:endonuclease activity"/>
    <property type="evidence" value="ECO:0007669"/>
    <property type="project" value="UniProtKB-KW"/>
</dbReference>